<keyword evidence="4" id="KW-0175">Coiled coil</keyword>
<dbReference type="GO" id="GO:0006351">
    <property type="term" value="P:DNA-templated transcription"/>
    <property type="evidence" value="ECO:0007669"/>
    <property type="project" value="InterPro"/>
</dbReference>
<evidence type="ECO:0000259" key="6">
    <source>
        <dbReference type="SMART" id="SM00906"/>
    </source>
</evidence>
<name>A0A5N7B8M4_9EURO</name>
<dbReference type="PANTHER" id="PTHR46910">
    <property type="entry name" value="TRANSCRIPTION FACTOR PDR1"/>
    <property type="match status" value="1"/>
</dbReference>
<evidence type="ECO:0000313" key="7">
    <source>
        <dbReference type="EMBL" id="KAE8378115.1"/>
    </source>
</evidence>
<evidence type="ECO:0000256" key="4">
    <source>
        <dbReference type="SAM" id="Coils"/>
    </source>
</evidence>
<dbReference type="GO" id="GO:0003677">
    <property type="term" value="F:DNA binding"/>
    <property type="evidence" value="ECO:0007669"/>
    <property type="project" value="InterPro"/>
</dbReference>
<gene>
    <name evidence="7" type="ORF">BDV26DRAFT_292591</name>
</gene>
<keyword evidence="1" id="KW-0805">Transcription regulation</keyword>
<feature type="domain" description="Xylanolytic transcriptional activator regulatory" evidence="6">
    <location>
        <begin position="360"/>
        <end position="433"/>
    </location>
</feature>
<accession>A0A5N7B8M4</accession>
<evidence type="ECO:0000256" key="1">
    <source>
        <dbReference type="ARBA" id="ARBA00023015"/>
    </source>
</evidence>
<keyword evidence="2" id="KW-0804">Transcription</keyword>
<keyword evidence="3" id="KW-0539">Nucleus</keyword>
<reference evidence="7 8" key="1">
    <citation type="submission" date="2019-04" db="EMBL/GenBank/DDBJ databases">
        <title>Friends and foes A comparative genomics studyof 23 Aspergillus species from section Flavi.</title>
        <authorList>
            <consortium name="DOE Joint Genome Institute"/>
            <person name="Kjaerbolling I."/>
            <person name="Vesth T."/>
            <person name="Frisvad J.C."/>
            <person name="Nybo J.L."/>
            <person name="Theobald S."/>
            <person name="Kildgaard S."/>
            <person name="Isbrandt T."/>
            <person name="Kuo A."/>
            <person name="Sato A."/>
            <person name="Lyhne E.K."/>
            <person name="Kogle M.E."/>
            <person name="Wiebenga A."/>
            <person name="Kun R.S."/>
            <person name="Lubbers R.J."/>
            <person name="Makela M.R."/>
            <person name="Barry K."/>
            <person name="Chovatia M."/>
            <person name="Clum A."/>
            <person name="Daum C."/>
            <person name="Haridas S."/>
            <person name="He G."/>
            <person name="LaButti K."/>
            <person name="Lipzen A."/>
            <person name="Mondo S."/>
            <person name="Riley R."/>
            <person name="Salamov A."/>
            <person name="Simmons B.A."/>
            <person name="Magnuson J.K."/>
            <person name="Henrissat B."/>
            <person name="Mortensen U.H."/>
            <person name="Larsen T.O."/>
            <person name="Devries R.P."/>
            <person name="Grigoriev I.V."/>
            <person name="Machida M."/>
            <person name="Baker S.E."/>
            <person name="Andersen M.R."/>
        </authorList>
    </citation>
    <scope>NUCLEOTIDE SEQUENCE [LARGE SCALE GENOMIC DNA]</scope>
    <source>
        <strain evidence="7 8">IBT 29228</strain>
    </source>
</reference>
<dbReference type="OrthoDB" id="2123952at2759"/>
<evidence type="ECO:0000313" key="8">
    <source>
        <dbReference type="Proteomes" id="UP000326198"/>
    </source>
</evidence>
<dbReference type="GO" id="GO:0008270">
    <property type="term" value="F:zinc ion binding"/>
    <property type="evidence" value="ECO:0007669"/>
    <property type="project" value="InterPro"/>
</dbReference>
<dbReference type="Proteomes" id="UP000326198">
    <property type="component" value="Unassembled WGS sequence"/>
</dbReference>
<dbReference type="InterPro" id="IPR007219">
    <property type="entry name" value="XnlR_reg_dom"/>
</dbReference>
<dbReference type="InterPro" id="IPR050987">
    <property type="entry name" value="AtrR-like"/>
</dbReference>
<evidence type="ECO:0000256" key="5">
    <source>
        <dbReference type="SAM" id="MobiDB-lite"/>
    </source>
</evidence>
<feature type="coiled-coil region" evidence="4">
    <location>
        <begin position="72"/>
        <end position="99"/>
    </location>
</feature>
<evidence type="ECO:0000256" key="2">
    <source>
        <dbReference type="ARBA" id="ARBA00023163"/>
    </source>
</evidence>
<dbReference type="CDD" id="cd12148">
    <property type="entry name" value="fungal_TF_MHR"/>
    <property type="match status" value="1"/>
</dbReference>
<evidence type="ECO:0000256" key="3">
    <source>
        <dbReference type="ARBA" id="ARBA00023242"/>
    </source>
</evidence>
<dbReference type="AlphaFoldDB" id="A0A5N7B8M4"/>
<organism evidence="7 8">
    <name type="scientific">Aspergillus bertholletiae</name>
    <dbReference type="NCBI Taxonomy" id="1226010"/>
    <lineage>
        <taxon>Eukaryota</taxon>
        <taxon>Fungi</taxon>
        <taxon>Dikarya</taxon>
        <taxon>Ascomycota</taxon>
        <taxon>Pezizomycotina</taxon>
        <taxon>Eurotiomycetes</taxon>
        <taxon>Eurotiomycetidae</taxon>
        <taxon>Eurotiales</taxon>
        <taxon>Aspergillaceae</taxon>
        <taxon>Aspergillus</taxon>
        <taxon>Aspergillus subgen. Circumdati</taxon>
    </lineage>
</organism>
<protein>
    <submittedName>
        <fullName evidence="7">Fungal-specific transcription factor domain-containing protein</fullName>
    </submittedName>
</protein>
<keyword evidence="8" id="KW-1185">Reference proteome</keyword>
<proteinExistence type="predicted"/>
<dbReference type="GO" id="GO:0003700">
    <property type="term" value="F:DNA-binding transcription factor activity"/>
    <property type="evidence" value="ECO:0007669"/>
    <property type="project" value="InterPro"/>
</dbReference>
<dbReference type="Pfam" id="PF04082">
    <property type="entry name" value="Fungal_trans"/>
    <property type="match status" value="1"/>
</dbReference>
<dbReference type="EMBL" id="ML736213">
    <property type="protein sequence ID" value="KAE8378115.1"/>
    <property type="molecule type" value="Genomic_DNA"/>
</dbReference>
<dbReference type="PANTHER" id="PTHR46910:SF25">
    <property type="entry name" value="ABC-TRANSPORTER-REGULATING TRANSCRIPTION FACTOR"/>
    <property type="match status" value="1"/>
</dbReference>
<sequence length="690" mass="76237">MSRSSEQVGSGRHRHHEFLNKTLAQADIGAAKQEPPRHKVCNACRRKKQAGHLAATVRCSTCRERRSSSTRNEERRVMINRLETNIERMESRLHSMGLKLSESNATAAQEFPCSNAPALERSSHDTASDPDLGNFCAAQEPDPMSTTSGADANPGIVFSYKNIENWPPCLAYFSIPRSLVDTPLAGGFSAISQKGLEWISQKAGNVSLGNLSSLLSVKGLEGTTTNNPLEGAFPSRMFCSLPTKEEIVSLVQDYLEEFNVLFPIFQRSELLSLFSQKSLDMGVQTPSQWACINAILATAYMIRPGDEDSGTDHHQKSWLFMQNALEVVNGLGLGPPDLLAVQALLLVATFLLGTSAEHPCGFLVSAAIRICHELGLGKTDDGSPLCPEEIQHRQTVFWIAYWLDRELSLRFCEPPAQSDEDFSATLPMEAPTGSKYNMPTNDFSGSFNAFRSTCQLAIIKGQLYRDLYSPAAEDKPLSQIIASVGKLDEKLQEWKRSIPPEYQPEKAIPDCHRSKMSPVLLLLHYSYFHCMIAIHRRVVGRGLSIGMDLMEKNDVMSSPASLSNPRVLLSTSLCTKAARASIKLTSHLSENVPFFGSYVYYPVVASMTLSWSIIRNPQDANRGYNLKLIDRTEDFLTSQAFCNAFEGIRRLVKQCTEYRSIAEAAVKATMSACSAADLNRPDTITEPSSL</sequence>
<dbReference type="SMART" id="SM00906">
    <property type="entry name" value="Fungal_trans"/>
    <property type="match status" value="1"/>
</dbReference>
<feature type="region of interest" description="Disordered" evidence="5">
    <location>
        <begin position="117"/>
        <end position="147"/>
    </location>
</feature>